<dbReference type="Proteomes" id="UP000823638">
    <property type="component" value="Unassembled WGS sequence"/>
</dbReference>
<feature type="transmembrane region" description="Helical" evidence="15">
    <location>
        <begin position="199"/>
        <end position="216"/>
    </location>
</feature>
<feature type="transmembrane region" description="Helical" evidence="15">
    <location>
        <begin position="108"/>
        <end position="131"/>
    </location>
</feature>
<feature type="transmembrane region" description="Helical" evidence="15">
    <location>
        <begin position="35"/>
        <end position="57"/>
    </location>
</feature>
<keyword evidence="11" id="KW-0115">cAMP biosynthesis</keyword>
<evidence type="ECO:0000256" key="9">
    <source>
        <dbReference type="ARBA" id="ARBA00022842"/>
    </source>
</evidence>
<accession>A0A9D9HNQ5</accession>
<gene>
    <name evidence="17" type="ORF">IAA81_03555</name>
</gene>
<feature type="transmembrane region" description="Helical" evidence="15">
    <location>
        <begin position="143"/>
        <end position="164"/>
    </location>
</feature>
<protein>
    <recommendedName>
        <fullName evidence="4">adenylate cyclase</fullName>
        <ecNumber evidence="4">4.6.1.1</ecNumber>
    </recommendedName>
</protein>
<dbReference type="Pfam" id="PF00211">
    <property type="entry name" value="Guanylate_cyc"/>
    <property type="match status" value="1"/>
</dbReference>
<evidence type="ECO:0000256" key="1">
    <source>
        <dbReference type="ARBA" id="ARBA00001593"/>
    </source>
</evidence>
<dbReference type="Gene3D" id="3.30.70.1230">
    <property type="entry name" value="Nucleotide cyclase"/>
    <property type="match status" value="1"/>
</dbReference>
<dbReference type="InterPro" id="IPR001054">
    <property type="entry name" value="A/G_cyclase"/>
</dbReference>
<dbReference type="AlphaFoldDB" id="A0A9D9HNQ5"/>
<dbReference type="PROSITE" id="PS50125">
    <property type="entry name" value="GUANYLATE_CYCLASE_2"/>
    <property type="match status" value="1"/>
</dbReference>
<evidence type="ECO:0000256" key="5">
    <source>
        <dbReference type="ARBA" id="ARBA00022692"/>
    </source>
</evidence>
<keyword evidence="12 15" id="KW-0472">Membrane</keyword>
<dbReference type="SMART" id="SM00044">
    <property type="entry name" value="CYCc"/>
    <property type="match status" value="1"/>
</dbReference>
<name>A0A9D9HNQ5_9SPIR</name>
<evidence type="ECO:0000256" key="15">
    <source>
        <dbReference type="SAM" id="Phobius"/>
    </source>
</evidence>
<evidence type="ECO:0000256" key="8">
    <source>
        <dbReference type="ARBA" id="ARBA00022840"/>
    </source>
</evidence>
<keyword evidence="13 14" id="KW-0456">Lyase</keyword>
<evidence type="ECO:0000256" key="11">
    <source>
        <dbReference type="ARBA" id="ARBA00022998"/>
    </source>
</evidence>
<evidence type="ECO:0000259" key="16">
    <source>
        <dbReference type="PROSITE" id="PS50125"/>
    </source>
</evidence>
<evidence type="ECO:0000256" key="4">
    <source>
        <dbReference type="ARBA" id="ARBA00012201"/>
    </source>
</evidence>
<dbReference type="GO" id="GO:0006171">
    <property type="term" value="P:cAMP biosynthetic process"/>
    <property type="evidence" value="ECO:0007669"/>
    <property type="project" value="UniProtKB-KW"/>
</dbReference>
<evidence type="ECO:0000256" key="13">
    <source>
        <dbReference type="ARBA" id="ARBA00023239"/>
    </source>
</evidence>
<comment type="cofactor">
    <cofactor evidence="2">
        <name>Mg(2+)</name>
        <dbReference type="ChEBI" id="CHEBI:18420"/>
    </cofactor>
</comment>
<evidence type="ECO:0000256" key="12">
    <source>
        <dbReference type="ARBA" id="ARBA00023136"/>
    </source>
</evidence>
<feature type="domain" description="Guanylate cyclase" evidence="16">
    <location>
        <begin position="266"/>
        <end position="393"/>
    </location>
</feature>
<dbReference type="EMBL" id="JADIMM010000050">
    <property type="protein sequence ID" value="MBO8457287.1"/>
    <property type="molecule type" value="Genomic_DNA"/>
</dbReference>
<dbReference type="PANTHER" id="PTHR45627:SF12">
    <property type="entry name" value="ADENYLATE CYCLASE TYPE 2"/>
    <property type="match status" value="1"/>
</dbReference>
<dbReference type="GO" id="GO:0035556">
    <property type="term" value="P:intracellular signal transduction"/>
    <property type="evidence" value="ECO:0007669"/>
    <property type="project" value="InterPro"/>
</dbReference>
<evidence type="ECO:0000313" key="18">
    <source>
        <dbReference type="Proteomes" id="UP000823638"/>
    </source>
</evidence>
<dbReference type="InterPro" id="IPR018297">
    <property type="entry name" value="A/G_cyclase_CS"/>
</dbReference>
<comment type="caution">
    <text evidence="17">The sequence shown here is derived from an EMBL/GenBank/DDBJ whole genome shotgun (WGS) entry which is preliminary data.</text>
</comment>
<dbReference type="SUPFAM" id="SSF55073">
    <property type="entry name" value="Nucleotide cyclase"/>
    <property type="match status" value="1"/>
</dbReference>
<dbReference type="PROSITE" id="PS00452">
    <property type="entry name" value="GUANYLATE_CYCLASE_1"/>
    <property type="match status" value="1"/>
</dbReference>
<keyword evidence="10 15" id="KW-1133">Transmembrane helix</keyword>
<evidence type="ECO:0000256" key="6">
    <source>
        <dbReference type="ARBA" id="ARBA00022723"/>
    </source>
</evidence>
<keyword evidence="8" id="KW-0067">ATP-binding</keyword>
<evidence type="ECO:0000313" key="17">
    <source>
        <dbReference type="EMBL" id="MBO8457287.1"/>
    </source>
</evidence>
<sequence>MPYTMEFQTTGFIILVMLTVEFFSKKRWKSLPNYIFRYILITSVLVTGCDVVSVFFIANRESFPILNMFFGKLYVVLVVLYDLLFLAHTLANTVYEGISPVKIRIKKMIFAGFALLSIAVFFIVLFFPLYFSGSARDIYSYGIPTSAAYVYTGLSIVFVLGIQLANCKKVPLRRQMPVYFFCTMEIVGALLQMFNSELLIVSFVIATTVLLMYFTLENPDMYLIAKLNEANSRIRSLLLNILPSKVADRLEDNLEESIIEKYDSISVCFMDIVDFSQMSLVIGAEKLVVLLNNLFSEIDNIVGDFRIEKIKTIGDAYMAAAGLPDRYEGHEEEIVNFARAVIKKIEEFNKRNNTNLHVRIGINTGMAVAGIIGKKKFIYDIWGESVNLAARQESYGVADKICVSESTMEILKDKYEFTDRGLIDIKGFGPTPSYILGEKKN</sequence>
<dbReference type="GO" id="GO:0004016">
    <property type="term" value="F:adenylate cyclase activity"/>
    <property type="evidence" value="ECO:0007669"/>
    <property type="project" value="UniProtKB-EC"/>
</dbReference>
<dbReference type="EC" id="4.6.1.1" evidence="4"/>
<feature type="transmembrane region" description="Helical" evidence="15">
    <location>
        <begin position="6"/>
        <end position="23"/>
    </location>
</feature>
<comment type="similarity">
    <text evidence="14">Belongs to the adenylyl cyclase class-4/guanylyl cyclase family.</text>
</comment>
<comment type="subcellular location">
    <subcellularLocation>
        <location evidence="3">Membrane</location>
        <topology evidence="3">Multi-pass membrane protein</topology>
    </subcellularLocation>
</comment>
<dbReference type="GO" id="GO:0007189">
    <property type="term" value="P:adenylate cyclase-activating G protein-coupled receptor signaling pathway"/>
    <property type="evidence" value="ECO:0007669"/>
    <property type="project" value="TreeGrafter"/>
</dbReference>
<comment type="catalytic activity">
    <reaction evidence="1">
        <text>ATP = 3',5'-cyclic AMP + diphosphate</text>
        <dbReference type="Rhea" id="RHEA:15389"/>
        <dbReference type="ChEBI" id="CHEBI:30616"/>
        <dbReference type="ChEBI" id="CHEBI:33019"/>
        <dbReference type="ChEBI" id="CHEBI:58165"/>
        <dbReference type="EC" id="4.6.1.1"/>
    </reaction>
</comment>
<proteinExistence type="inferred from homology"/>
<evidence type="ECO:0000256" key="14">
    <source>
        <dbReference type="RuleBase" id="RU000405"/>
    </source>
</evidence>
<reference evidence="17" key="1">
    <citation type="submission" date="2020-10" db="EMBL/GenBank/DDBJ databases">
        <authorList>
            <person name="Gilroy R."/>
        </authorList>
    </citation>
    <scope>NUCLEOTIDE SEQUENCE</scope>
    <source>
        <strain evidence="17">10532</strain>
    </source>
</reference>
<evidence type="ECO:0000256" key="2">
    <source>
        <dbReference type="ARBA" id="ARBA00001946"/>
    </source>
</evidence>
<evidence type="ECO:0000256" key="10">
    <source>
        <dbReference type="ARBA" id="ARBA00022989"/>
    </source>
</evidence>
<dbReference type="PANTHER" id="PTHR45627">
    <property type="entry name" value="ADENYLATE CYCLASE TYPE 1"/>
    <property type="match status" value="1"/>
</dbReference>
<dbReference type="CDD" id="cd07302">
    <property type="entry name" value="CHD"/>
    <property type="match status" value="1"/>
</dbReference>
<reference evidence="17" key="2">
    <citation type="journal article" date="2021" name="PeerJ">
        <title>Extensive microbial diversity within the chicken gut microbiome revealed by metagenomics and culture.</title>
        <authorList>
            <person name="Gilroy R."/>
            <person name="Ravi A."/>
            <person name="Getino M."/>
            <person name="Pursley I."/>
            <person name="Horton D.L."/>
            <person name="Alikhan N.F."/>
            <person name="Baker D."/>
            <person name="Gharbi K."/>
            <person name="Hall N."/>
            <person name="Watson M."/>
            <person name="Adriaenssens E.M."/>
            <person name="Foster-Nyarko E."/>
            <person name="Jarju S."/>
            <person name="Secka A."/>
            <person name="Antonio M."/>
            <person name="Oren A."/>
            <person name="Chaudhuri R.R."/>
            <person name="La Ragione R."/>
            <person name="Hildebrand F."/>
            <person name="Pallen M.J."/>
        </authorList>
    </citation>
    <scope>NUCLEOTIDE SEQUENCE</scope>
    <source>
        <strain evidence="17">10532</strain>
    </source>
</reference>
<dbReference type="GO" id="GO:0005524">
    <property type="term" value="F:ATP binding"/>
    <property type="evidence" value="ECO:0007669"/>
    <property type="project" value="UniProtKB-KW"/>
</dbReference>
<evidence type="ECO:0000256" key="3">
    <source>
        <dbReference type="ARBA" id="ARBA00004141"/>
    </source>
</evidence>
<evidence type="ECO:0000256" key="7">
    <source>
        <dbReference type="ARBA" id="ARBA00022741"/>
    </source>
</evidence>
<keyword evidence="5 15" id="KW-0812">Transmembrane</keyword>
<keyword evidence="7" id="KW-0547">Nucleotide-binding</keyword>
<dbReference type="GO" id="GO:0046872">
    <property type="term" value="F:metal ion binding"/>
    <property type="evidence" value="ECO:0007669"/>
    <property type="project" value="UniProtKB-KW"/>
</dbReference>
<organism evidence="17 18">
    <name type="scientific">Candidatus Gallitreponema excrementavium</name>
    <dbReference type="NCBI Taxonomy" id="2840840"/>
    <lineage>
        <taxon>Bacteria</taxon>
        <taxon>Pseudomonadati</taxon>
        <taxon>Spirochaetota</taxon>
        <taxon>Spirochaetia</taxon>
        <taxon>Spirochaetales</taxon>
        <taxon>Candidatus Gallitreponema</taxon>
    </lineage>
</organism>
<dbReference type="InterPro" id="IPR029787">
    <property type="entry name" value="Nucleotide_cyclase"/>
</dbReference>
<feature type="transmembrane region" description="Helical" evidence="15">
    <location>
        <begin position="69"/>
        <end position="87"/>
    </location>
</feature>
<keyword evidence="9" id="KW-0460">Magnesium</keyword>
<keyword evidence="6" id="KW-0479">Metal-binding</keyword>
<dbReference type="GO" id="GO:0005886">
    <property type="term" value="C:plasma membrane"/>
    <property type="evidence" value="ECO:0007669"/>
    <property type="project" value="TreeGrafter"/>
</dbReference>